<dbReference type="AlphaFoldDB" id="E3NAQ3"/>
<evidence type="ECO:0000313" key="3">
    <source>
        <dbReference type="EMBL" id="KAF1748608.1"/>
    </source>
</evidence>
<dbReference type="KEGG" id="crq:GCK72_025075"/>
<evidence type="ECO:0000256" key="1">
    <source>
        <dbReference type="SAM" id="MobiDB-lite"/>
    </source>
</evidence>
<reference evidence="2" key="1">
    <citation type="submission" date="2007-07" db="EMBL/GenBank/DDBJ databases">
        <title>PCAP assembly of the Caenorhabditis remanei genome.</title>
        <authorList>
            <consortium name="The Caenorhabditis remanei Sequencing Consortium"/>
            <person name="Wilson R.K."/>
        </authorList>
    </citation>
    <scope>NUCLEOTIDE SEQUENCE [LARGE SCALE GENOMIC DNA]</scope>
    <source>
        <strain evidence="2">PB4641</strain>
    </source>
</reference>
<sequence>MVKSLKELALDIVKGDPIWSLKSWRIVQTEKSEVVLRKQPEPMNEYVDRKLAAVQFSWSLQGKYRGTSVWFSREHRVRSSSAAIISAKFNNHFRNVQFWKYVFGPTQPQQPPSLPRQLNSVSRPMDRGHQQRSLADRPSDPRSKRPSTRLGQPTDPRLQCRVHHEAIPSDPRVRRHPGQADQLIDPRQQVRINQPGHLFDLRSHPQSRPRGFYTDPSLRRHACQETNILSDPRQRSSQPRQPSCPREHFQPGHAVQKRSNH</sequence>
<evidence type="ECO:0000313" key="5">
    <source>
        <dbReference type="Proteomes" id="UP000483820"/>
    </source>
</evidence>
<feature type="compositionally biased region" description="Basic and acidic residues" evidence="1">
    <location>
        <begin position="124"/>
        <end position="143"/>
    </location>
</feature>
<organism evidence="4">
    <name type="scientific">Caenorhabditis remanei</name>
    <name type="common">Caenorhabditis vulgaris</name>
    <dbReference type="NCBI Taxonomy" id="31234"/>
    <lineage>
        <taxon>Eukaryota</taxon>
        <taxon>Metazoa</taxon>
        <taxon>Ecdysozoa</taxon>
        <taxon>Nematoda</taxon>
        <taxon>Chromadorea</taxon>
        <taxon>Rhabditida</taxon>
        <taxon>Rhabditina</taxon>
        <taxon>Rhabditomorpha</taxon>
        <taxon>Rhabditoidea</taxon>
        <taxon>Rhabditidae</taxon>
        <taxon>Peloderinae</taxon>
        <taxon>Caenorhabditis</taxon>
    </lineage>
</organism>
<evidence type="ECO:0000313" key="4">
    <source>
        <dbReference type="Proteomes" id="UP000008281"/>
    </source>
</evidence>
<name>E3NAQ3_CAERE</name>
<dbReference type="HOGENOM" id="CLU_1066484_0_0_1"/>
<evidence type="ECO:0000313" key="2">
    <source>
        <dbReference type="EMBL" id="EFO91250.1"/>
    </source>
</evidence>
<dbReference type="EMBL" id="DS268578">
    <property type="protein sequence ID" value="EFO91250.1"/>
    <property type="molecule type" value="Genomic_DNA"/>
</dbReference>
<proteinExistence type="predicted"/>
<dbReference type="Proteomes" id="UP000008281">
    <property type="component" value="Unassembled WGS sequence"/>
</dbReference>
<dbReference type="eggNOG" id="ENOG502T3K3">
    <property type="taxonomic scope" value="Eukaryota"/>
</dbReference>
<dbReference type="CTD" id="9804466"/>
<reference evidence="3 5" key="2">
    <citation type="submission" date="2019-12" db="EMBL/GenBank/DDBJ databases">
        <title>Chromosome-level assembly of the Caenorhabditis remanei genome.</title>
        <authorList>
            <person name="Teterina A.A."/>
            <person name="Willis J.H."/>
            <person name="Phillips P.C."/>
        </authorList>
    </citation>
    <scope>NUCLEOTIDE SEQUENCE [LARGE SCALE GENOMIC DNA]</scope>
    <source>
        <strain evidence="3 5">PX506</strain>
        <tissue evidence="3">Whole organism</tissue>
    </source>
</reference>
<keyword evidence="4" id="KW-1185">Reference proteome</keyword>
<accession>E3NAQ3</accession>
<protein>
    <submittedName>
        <fullName evidence="2">Uncharacterized protein</fullName>
    </submittedName>
</protein>
<dbReference type="EMBL" id="WUAV01000006">
    <property type="protein sequence ID" value="KAF1748608.1"/>
    <property type="molecule type" value="Genomic_DNA"/>
</dbReference>
<feature type="region of interest" description="Disordered" evidence="1">
    <location>
        <begin position="107"/>
        <end position="261"/>
    </location>
</feature>
<dbReference type="RefSeq" id="XP_003094497.1">
    <property type="nucleotide sequence ID" value="XM_003094449.1"/>
</dbReference>
<dbReference type="Proteomes" id="UP000483820">
    <property type="component" value="Chromosome X"/>
</dbReference>
<gene>
    <name evidence="2" type="ORF">CRE_04269</name>
    <name evidence="3" type="ORF">GCK72_025075</name>
</gene>
<dbReference type="GeneID" id="9804466"/>